<dbReference type="InterPro" id="IPR001344">
    <property type="entry name" value="Chloro_AB-bd_pln"/>
</dbReference>
<feature type="binding site" description="axial binding residue" evidence="2">
    <location>
        <position position="51"/>
    </location>
    <ligand>
        <name>chlorophyll b</name>
        <dbReference type="ChEBI" id="CHEBI:61721"/>
        <label>1</label>
    </ligand>
    <ligandPart>
        <name>Mg</name>
        <dbReference type="ChEBI" id="CHEBI:25107"/>
    </ligandPart>
</feature>
<feature type="binding site" description="axial binding residue" evidence="2">
    <location>
        <position position="67"/>
    </location>
    <ligand>
        <name>chlorophyll b</name>
        <dbReference type="ChEBI" id="CHEBI:61721"/>
        <label>1</label>
    </ligand>
    <ligandPart>
        <name>Mg</name>
        <dbReference type="ChEBI" id="CHEBI:25107"/>
    </ligandPart>
</feature>
<proteinExistence type="inferred from homology"/>
<dbReference type="AlphaFoldDB" id="A0ABD1WN66"/>
<keyword evidence="3" id="KW-0793">Thylakoid</keyword>
<keyword evidence="5" id="KW-1185">Reference proteome</keyword>
<protein>
    <recommendedName>
        <fullName evidence="3">Chlorophyll a-b binding protein, chloroplastic</fullName>
    </recommendedName>
</protein>
<sequence length="111" mass="12418">MLRALGCVFPGNLSRNDIKFGEVVWFKAGAQIFSECGLDYLGNPSLIRAQSILAIWACQVILMGAVEGKSRSDGNGEEGKEYYTQVSITHVLQFGFRKRWWRVVFSAHGCE</sequence>
<reference evidence="5" key="1">
    <citation type="submission" date="2024-07" db="EMBL/GenBank/DDBJ databases">
        <title>Two chromosome-level genome assemblies of Korean endemic species Abeliophyllum distichum and Forsythia ovata (Oleaceae).</title>
        <authorList>
            <person name="Jang H."/>
        </authorList>
    </citation>
    <scope>NUCLEOTIDE SEQUENCE [LARGE SCALE GENOMIC DNA]</scope>
</reference>
<comment type="function">
    <text evidence="3">The light-harvesting complex (LHC) functions as a light receptor, it captures and delivers excitation energy to photosystems with which it is closely associated.</text>
</comment>
<gene>
    <name evidence="4" type="ORF">Fot_12661</name>
</gene>
<dbReference type="PANTHER" id="PTHR21649">
    <property type="entry name" value="CHLOROPHYLL A/B BINDING PROTEIN"/>
    <property type="match status" value="1"/>
</dbReference>
<dbReference type="Gene3D" id="1.10.3460.10">
    <property type="entry name" value="Chlorophyll a/b binding protein domain"/>
    <property type="match status" value="1"/>
</dbReference>
<dbReference type="GO" id="GO:0015979">
    <property type="term" value="P:photosynthesis"/>
    <property type="evidence" value="ECO:0007669"/>
    <property type="project" value="UniProtKB-KW"/>
</dbReference>
<evidence type="ECO:0000256" key="3">
    <source>
        <dbReference type="RuleBase" id="RU363080"/>
    </source>
</evidence>
<dbReference type="SUPFAM" id="SSF103511">
    <property type="entry name" value="Chlorophyll a-b binding protein"/>
    <property type="match status" value="1"/>
</dbReference>
<keyword evidence="1 3" id="KW-0604">Photosystem II</keyword>
<name>A0ABD1WN66_9LAMI</name>
<organism evidence="4 5">
    <name type="scientific">Forsythia ovata</name>
    <dbReference type="NCBI Taxonomy" id="205694"/>
    <lineage>
        <taxon>Eukaryota</taxon>
        <taxon>Viridiplantae</taxon>
        <taxon>Streptophyta</taxon>
        <taxon>Embryophyta</taxon>
        <taxon>Tracheophyta</taxon>
        <taxon>Spermatophyta</taxon>
        <taxon>Magnoliopsida</taxon>
        <taxon>eudicotyledons</taxon>
        <taxon>Gunneridae</taxon>
        <taxon>Pentapetalae</taxon>
        <taxon>asterids</taxon>
        <taxon>lamiids</taxon>
        <taxon>Lamiales</taxon>
        <taxon>Oleaceae</taxon>
        <taxon>Forsythieae</taxon>
        <taxon>Forsythia</taxon>
    </lineage>
</organism>
<evidence type="ECO:0000256" key="1">
    <source>
        <dbReference type="ARBA" id="ARBA00023276"/>
    </source>
</evidence>
<accession>A0ABD1WN66</accession>
<keyword evidence="2 3" id="KW-0148">Chlorophyll</keyword>
<evidence type="ECO:0000256" key="2">
    <source>
        <dbReference type="PIRSR" id="PIRSR601344-1"/>
    </source>
</evidence>
<comment type="caution">
    <text evidence="4">The sequence shown here is derived from an EMBL/GenBank/DDBJ whole genome shotgun (WGS) entry which is preliminary data.</text>
</comment>
<dbReference type="GO" id="GO:0016168">
    <property type="term" value="F:chlorophyll binding"/>
    <property type="evidence" value="ECO:0007669"/>
    <property type="project" value="UniProtKB-KW"/>
</dbReference>
<comment type="subcellular location">
    <subcellularLocation>
        <location evidence="3">Plastid</location>
        <location evidence="3">Chloroplast thylakoid membrane</location>
    </subcellularLocation>
</comment>
<keyword evidence="3" id="KW-0602">Photosynthesis</keyword>
<keyword evidence="3" id="KW-0603">Photosystem I</keyword>
<keyword evidence="3" id="KW-0150">Chloroplast</keyword>
<dbReference type="Proteomes" id="UP001604277">
    <property type="component" value="Unassembled WGS sequence"/>
</dbReference>
<feature type="binding site" evidence="2">
    <location>
        <position position="41"/>
    </location>
    <ligand>
        <name>chlorophyll a</name>
        <dbReference type="ChEBI" id="CHEBI:58416"/>
        <label>1</label>
    </ligand>
</feature>
<keyword evidence="3" id="KW-0157">Chromophore</keyword>
<evidence type="ECO:0000313" key="5">
    <source>
        <dbReference type="Proteomes" id="UP001604277"/>
    </source>
</evidence>
<feature type="binding site" evidence="2">
    <location>
        <position position="31"/>
    </location>
    <ligand>
        <name>chlorophyll a</name>
        <dbReference type="ChEBI" id="CHEBI:58416"/>
        <label>1</label>
    </ligand>
</feature>
<dbReference type="GO" id="GO:0009522">
    <property type="term" value="C:photosystem I"/>
    <property type="evidence" value="ECO:0007669"/>
    <property type="project" value="UniProtKB-KW"/>
</dbReference>
<dbReference type="EMBL" id="JBFOLJ010000003">
    <property type="protein sequence ID" value="KAL2551131.1"/>
    <property type="molecule type" value="Genomic_DNA"/>
</dbReference>
<keyword evidence="3" id="KW-0934">Plastid</keyword>
<evidence type="ECO:0000313" key="4">
    <source>
        <dbReference type="EMBL" id="KAL2551131.1"/>
    </source>
</evidence>
<feature type="binding site" description="axial binding residue" evidence="2">
    <location>
        <position position="59"/>
    </location>
    <ligand>
        <name>chlorophyll b</name>
        <dbReference type="ChEBI" id="CHEBI:61721"/>
        <label>1</label>
    </ligand>
    <ligandPart>
        <name>Mg</name>
        <dbReference type="ChEBI" id="CHEBI:25107"/>
    </ligandPart>
</feature>
<dbReference type="GO" id="GO:0009535">
    <property type="term" value="C:chloroplast thylakoid membrane"/>
    <property type="evidence" value="ECO:0007669"/>
    <property type="project" value="UniProtKB-SubCell"/>
</dbReference>
<comment type="similarity">
    <text evidence="3">Belongs to the light-harvesting chlorophyll a/b-binding (LHC) protein family.</text>
</comment>
<dbReference type="GO" id="GO:0009523">
    <property type="term" value="C:photosystem II"/>
    <property type="evidence" value="ECO:0007669"/>
    <property type="project" value="UniProtKB-KW"/>
</dbReference>